<dbReference type="OrthoDB" id="445936at2759"/>
<dbReference type="InterPro" id="IPR003165">
    <property type="entry name" value="Piwi"/>
</dbReference>
<dbReference type="InterPro" id="IPR036397">
    <property type="entry name" value="RNaseH_sf"/>
</dbReference>
<evidence type="ECO:0000256" key="3">
    <source>
        <dbReference type="ARBA" id="ARBA00022490"/>
    </source>
</evidence>
<dbReference type="PANTHER" id="PTHR22891">
    <property type="entry name" value="EUKARYOTIC TRANSLATION INITIATION FACTOR 2C"/>
    <property type="match status" value="1"/>
</dbReference>
<reference evidence="10 11" key="1">
    <citation type="journal article" date="2019" name="Commun. Biol.">
        <title>The bagworm genome reveals a unique fibroin gene that provides high tensile strength.</title>
        <authorList>
            <person name="Kono N."/>
            <person name="Nakamura H."/>
            <person name="Ohtoshi R."/>
            <person name="Tomita M."/>
            <person name="Numata K."/>
            <person name="Arakawa K."/>
        </authorList>
    </citation>
    <scope>NUCLEOTIDE SEQUENCE [LARGE SCALE GENOMIC DNA]</scope>
</reference>
<dbReference type="SUPFAM" id="SSF101690">
    <property type="entry name" value="PAZ domain"/>
    <property type="match status" value="1"/>
</dbReference>
<dbReference type="GO" id="GO:0034587">
    <property type="term" value="P:piRNA processing"/>
    <property type="evidence" value="ECO:0007669"/>
    <property type="project" value="UniProtKB-ARBA"/>
</dbReference>
<dbReference type="Pfam" id="PF02171">
    <property type="entry name" value="Piwi"/>
    <property type="match status" value="1"/>
</dbReference>
<organism evidence="10 11">
    <name type="scientific">Eumeta variegata</name>
    <name type="common">Bagworm moth</name>
    <name type="synonym">Eumeta japonica</name>
    <dbReference type="NCBI Taxonomy" id="151549"/>
    <lineage>
        <taxon>Eukaryota</taxon>
        <taxon>Metazoa</taxon>
        <taxon>Ecdysozoa</taxon>
        <taxon>Arthropoda</taxon>
        <taxon>Hexapoda</taxon>
        <taxon>Insecta</taxon>
        <taxon>Pterygota</taxon>
        <taxon>Neoptera</taxon>
        <taxon>Endopterygota</taxon>
        <taxon>Lepidoptera</taxon>
        <taxon>Glossata</taxon>
        <taxon>Ditrysia</taxon>
        <taxon>Tineoidea</taxon>
        <taxon>Psychidae</taxon>
        <taxon>Oiketicinae</taxon>
        <taxon>Eumeta</taxon>
    </lineage>
</organism>
<sequence>MEPEPSKGRGRGLALMQALKKSQMMDSPEESPEPSIPSTPGPSNVLTSVPSVGVPASSTVSTGTAMSSAVLGRGRLPLMLKRMREEARGPVMTPASDVSPSPSVLGSTGRGLKILQSLKAQTSPQPPGAKSEISAITEKMSQTSIATATTLKNKTNKFFIPHELTERNLMNLVLICDCLSKHNETKSFLKRLITDDEKWITYDKNVRKRSLSKGKQALHTVAKPELTRNKLMIKFRRTRRLSEMIHIYNVLFKHIMKDLKLVRFGRQHYNEHMAIQIPQHKLEVWPGYVTAIDEYEGGLMLTLDSTHRLLRTEKVLDLIKDISQNNAGDWVKVATEVLVGCTVMTIYNKKLFKVDSIALNMNPKSTFERKEGDNIVKISYIDYYKNNYGIHIKDWTQPMLISRVNKRMPGSEDTTEFQICLVPELCQMTGLTDAQRSNFTLMKDVATYTRITPNQRHAAFKTFIQNVLSNENAKKRLAGWGLSIAPETINIVARTLQPETITFGNDIKVHGNFKADWKGDASRNPVIHAVDIFRWVILYTKRDENATHEFLKTMKYCAKPMGIVVKDPEMVLLPTDRIQSYVSALKSSLSKTLQLVVCICPTSRDDRYEAIKKICCAENPVPSQVINARTIMNQQKIRAVTQKIALQINCKLGGTLWSISIPMKTVMVIGIDSYHDAKFKKRSVCGRRQHTGDSSGVASSIDGGGRLLSNGLSARLPLYYDIYIKYEMRFVVERQIRGSAVGCMLHVNA</sequence>
<evidence type="ECO:0000259" key="9">
    <source>
        <dbReference type="PROSITE" id="PS50822"/>
    </source>
</evidence>
<proteinExistence type="inferred from homology"/>
<dbReference type="GO" id="GO:0005737">
    <property type="term" value="C:cytoplasm"/>
    <property type="evidence" value="ECO:0007669"/>
    <property type="project" value="UniProtKB-SubCell"/>
</dbReference>
<dbReference type="InterPro" id="IPR003100">
    <property type="entry name" value="PAZ_dom"/>
</dbReference>
<dbReference type="SUPFAM" id="SSF53098">
    <property type="entry name" value="Ribonuclease H-like"/>
    <property type="match status" value="1"/>
</dbReference>
<dbReference type="Pfam" id="PF02170">
    <property type="entry name" value="PAZ"/>
    <property type="match status" value="1"/>
</dbReference>
<gene>
    <name evidence="10" type="primary">AGO3</name>
    <name evidence="10" type="ORF">EVAR_12478_1</name>
</gene>
<evidence type="ECO:0000256" key="4">
    <source>
        <dbReference type="ARBA" id="ARBA00022884"/>
    </source>
</evidence>
<dbReference type="SMART" id="SM00949">
    <property type="entry name" value="PAZ"/>
    <property type="match status" value="1"/>
</dbReference>
<evidence type="ECO:0000313" key="11">
    <source>
        <dbReference type="Proteomes" id="UP000299102"/>
    </source>
</evidence>
<dbReference type="PROSITE" id="PS50821">
    <property type="entry name" value="PAZ"/>
    <property type="match status" value="1"/>
</dbReference>
<feature type="compositionally biased region" description="Polar residues" evidence="7">
    <location>
        <begin position="44"/>
        <end position="64"/>
    </location>
</feature>
<comment type="similarity">
    <text evidence="6">Belongs to the argonaute family. Piwi subfamily.</text>
</comment>
<feature type="domain" description="Piwi" evidence="9">
    <location>
        <begin position="595"/>
        <end position="702"/>
    </location>
</feature>
<keyword evidence="3" id="KW-0963">Cytoplasm</keyword>
<keyword evidence="4" id="KW-0694">RNA-binding</keyword>
<comment type="caution">
    <text evidence="10">The sequence shown here is derived from an EMBL/GenBank/DDBJ whole genome shotgun (WGS) entry which is preliminary data.</text>
</comment>
<dbReference type="PROSITE" id="PS50822">
    <property type="entry name" value="PIWI"/>
    <property type="match status" value="1"/>
</dbReference>
<evidence type="ECO:0000256" key="2">
    <source>
        <dbReference type="ARBA" id="ARBA00022473"/>
    </source>
</evidence>
<evidence type="ECO:0000256" key="7">
    <source>
        <dbReference type="SAM" id="MobiDB-lite"/>
    </source>
</evidence>
<dbReference type="Gene3D" id="2.170.260.10">
    <property type="entry name" value="paz domain"/>
    <property type="match status" value="1"/>
</dbReference>
<dbReference type="AlphaFoldDB" id="A0A4C1TPJ3"/>
<evidence type="ECO:0000256" key="5">
    <source>
        <dbReference type="ARBA" id="ARBA00023158"/>
    </source>
</evidence>
<dbReference type="Gene3D" id="3.40.50.2300">
    <property type="match status" value="1"/>
</dbReference>
<feature type="domain" description="PAZ" evidence="8">
    <location>
        <begin position="314"/>
        <end position="430"/>
    </location>
</feature>
<dbReference type="STRING" id="151549.A0A4C1TPJ3"/>
<dbReference type="CDD" id="cd02845">
    <property type="entry name" value="PAZ_piwi_like"/>
    <property type="match status" value="1"/>
</dbReference>
<evidence type="ECO:0000256" key="6">
    <source>
        <dbReference type="ARBA" id="ARBA00038291"/>
    </source>
</evidence>
<comment type="subcellular location">
    <subcellularLocation>
        <location evidence="1">Cytoplasm</location>
    </subcellularLocation>
</comment>
<dbReference type="EMBL" id="BGZK01000075">
    <property type="protein sequence ID" value="GBP15885.1"/>
    <property type="molecule type" value="Genomic_DNA"/>
</dbReference>
<dbReference type="InterPro" id="IPR036085">
    <property type="entry name" value="PAZ_dom_sf"/>
</dbReference>
<protein>
    <submittedName>
        <fullName evidence="10">Piwi-like protein Ago3</fullName>
    </submittedName>
</protein>
<dbReference type="FunFam" id="2.170.260.10:FF:000003">
    <property type="entry name" value="Piwi-like RNA-mediated gene silencing 2"/>
    <property type="match status" value="1"/>
</dbReference>
<dbReference type="GO" id="GO:0003723">
    <property type="term" value="F:RNA binding"/>
    <property type="evidence" value="ECO:0007669"/>
    <property type="project" value="UniProtKB-KW"/>
</dbReference>
<keyword evidence="5" id="KW-0943">RNA-mediated gene silencing</keyword>
<dbReference type="Gene3D" id="3.30.420.10">
    <property type="entry name" value="Ribonuclease H-like superfamily/Ribonuclease H"/>
    <property type="match status" value="1"/>
</dbReference>
<keyword evidence="11" id="KW-1185">Reference proteome</keyword>
<dbReference type="InterPro" id="IPR012337">
    <property type="entry name" value="RNaseH-like_sf"/>
</dbReference>
<name>A0A4C1TPJ3_EUMVA</name>
<dbReference type="Proteomes" id="UP000299102">
    <property type="component" value="Unassembled WGS sequence"/>
</dbReference>
<keyword evidence="2" id="KW-0217">Developmental protein</keyword>
<feature type="region of interest" description="Disordered" evidence="7">
    <location>
        <begin position="1"/>
        <end position="64"/>
    </location>
</feature>
<evidence type="ECO:0000259" key="8">
    <source>
        <dbReference type="PROSITE" id="PS50821"/>
    </source>
</evidence>
<evidence type="ECO:0000313" key="10">
    <source>
        <dbReference type="EMBL" id="GBP15885.1"/>
    </source>
</evidence>
<evidence type="ECO:0000256" key="1">
    <source>
        <dbReference type="ARBA" id="ARBA00004496"/>
    </source>
</evidence>
<accession>A0A4C1TPJ3</accession>